<evidence type="ECO:0000256" key="1">
    <source>
        <dbReference type="SAM" id="MobiDB-lite"/>
    </source>
</evidence>
<feature type="region of interest" description="Disordered" evidence="1">
    <location>
        <begin position="1"/>
        <end position="48"/>
    </location>
</feature>
<comment type="caution">
    <text evidence="2">The sequence shown here is derived from an EMBL/GenBank/DDBJ whole genome shotgun (WGS) entry which is preliminary data.</text>
</comment>
<organism evidence="2 3">
    <name type="scientific">Caerostris extrusa</name>
    <name type="common">Bark spider</name>
    <name type="synonym">Caerostris bankana</name>
    <dbReference type="NCBI Taxonomy" id="172846"/>
    <lineage>
        <taxon>Eukaryota</taxon>
        <taxon>Metazoa</taxon>
        <taxon>Ecdysozoa</taxon>
        <taxon>Arthropoda</taxon>
        <taxon>Chelicerata</taxon>
        <taxon>Arachnida</taxon>
        <taxon>Araneae</taxon>
        <taxon>Araneomorphae</taxon>
        <taxon>Entelegynae</taxon>
        <taxon>Araneoidea</taxon>
        <taxon>Araneidae</taxon>
        <taxon>Caerostris</taxon>
    </lineage>
</organism>
<keyword evidence="3" id="KW-1185">Reference proteome</keyword>
<evidence type="ECO:0000313" key="2">
    <source>
        <dbReference type="EMBL" id="GIY60497.1"/>
    </source>
</evidence>
<gene>
    <name evidence="2" type="ORF">CEXT_45181</name>
</gene>
<sequence>MRLRNRRWRPPPNDSRVNSGHHVDGETNTAKGWTCQSESQKTKTPSTVAVKKRNWRGTLFSWKRSSAESKRLSGCLQLAIF</sequence>
<protein>
    <submittedName>
        <fullName evidence="2">Uncharacterized protein</fullName>
    </submittedName>
</protein>
<proteinExistence type="predicted"/>
<evidence type="ECO:0000313" key="3">
    <source>
        <dbReference type="Proteomes" id="UP001054945"/>
    </source>
</evidence>
<name>A0AAV4URR8_CAEEX</name>
<reference evidence="2 3" key="1">
    <citation type="submission" date="2021-06" db="EMBL/GenBank/DDBJ databases">
        <title>Caerostris extrusa draft genome.</title>
        <authorList>
            <person name="Kono N."/>
            <person name="Arakawa K."/>
        </authorList>
    </citation>
    <scope>NUCLEOTIDE SEQUENCE [LARGE SCALE GENOMIC DNA]</scope>
</reference>
<dbReference type="AlphaFoldDB" id="A0AAV4URR8"/>
<feature type="compositionally biased region" description="Polar residues" evidence="1">
    <location>
        <begin position="26"/>
        <end position="47"/>
    </location>
</feature>
<dbReference type="EMBL" id="BPLR01013332">
    <property type="protein sequence ID" value="GIY60497.1"/>
    <property type="molecule type" value="Genomic_DNA"/>
</dbReference>
<dbReference type="Proteomes" id="UP001054945">
    <property type="component" value="Unassembled WGS sequence"/>
</dbReference>
<accession>A0AAV4URR8</accession>